<proteinExistence type="predicted"/>
<gene>
    <name evidence="2" type="ORF">A2806_03875</name>
</gene>
<keyword evidence="1" id="KW-1133">Transmembrane helix</keyword>
<dbReference type="PANTHER" id="PTHR39650:SF1">
    <property type="entry name" value="CDP-ARCHAEOL SYNTHASE"/>
    <property type="match status" value="1"/>
</dbReference>
<dbReference type="EMBL" id="MHSS01000002">
    <property type="protein sequence ID" value="OHA48808.1"/>
    <property type="molecule type" value="Genomic_DNA"/>
</dbReference>
<dbReference type="InterPro" id="IPR032690">
    <property type="entry name" value="CarS"/>
</dbReference>
<dbReference type="Pfam" id="PF01864">
    <property type="entry name" value="CarS-like"/>
    <property type="match status" value="1"/>
</dbReference>
<feature type="transmembrane region" description="Helical" evidence="1">
    <location>
        <begin position="128"/>
        <end position="147"/>
    </location>
</feature>
<evidence type="ECO:0000313" key="2">
    <source>
        <dbReference type="EMBL" id="OHA48808.1"/>
    </source>
</evidence>
<organism evidence="2 3">
    <name type="scientific">Candidatus Terrybacteria bacterium RIFCSPHIGHO2_01_FULL_48_17</name>
    <dbReference type="NCBI Taxonomy" id="1802362"/>
    <lineage>
        <taxon>Bacteria</taxon>
        <taxon>Candidatus Terryibacteriota</taxon>
    </lineage>
</organism>
<evidence type="ECO:0000313" key="3">
    <source>
        <dbReference type="Proteomes" id="UP000177629"/>
    </source>
</evidence>
<keyword evidence="1" id="KW-0812">Transmembrane</keyword>
<dbReference type="PANTHER" id="PTHR39650">
    <property type="entry name" value="CDP-ARCHAEOL SYNTHASE"/>
    <property type="match status" value="1"/>
</dbReference>
<reference evidence="2 3" key="1">
    <citation type="journal article" date="2016" name="Nat. Commun.">
        <title>Thousands of microbial genomes shed light on interconnected biogeochemical processes in an aquifer system.</title>
        <authorList>
            <person name="Anantharaman K."/>
            <person name="Brown C.T."/>
            <person name="Hug L.A."/>
            <person name="Sharon I."/>
            <person name="Castelle C.J."/>
            <person name="Probst A.J."/>
            <person name="Thomas B.C."/>
            <person name="Singh A."/>
            <person name="Wilkins M.J."/>
            <person name="Karaoz U."/>
            <person name="Brodie E.L."/>
            <person name="Williams K.H."/>
            <person name="Hubbard S.S."/>
            <person name="Banfield J.F."/>
        </authorList>
    </citation>
    <scope>NUCLEOTIDE SEQUENCE [LARGE SCALE GENOMIC DNA]</scope>
</reference>
<keyword evidence="1" id="KW-0472">Membrane</keyword>
<feature type="transmembrane region" description="Helical" evidence="1">
    <location>
        <begin position="57"/>
        <end position="76"/>
    </location>
</feature>
<comment type="caution">
    <text evidence="2">The sequence shown here is derived from an EMBL/GenBank/DDBJ whole genome shotgun (WGS) entry which is preliminary data.</text>
</comment>
<evidence type="ECO:0008006" key="4">
    <source>
        <dbReference type="Google" id="ProtNLM"/>
    </source>
</evidence>
<dbReference type="Proteomes" id="UP000177629">
    <property type="component" value="Unassembled WGS sequence"/>
</dbReference>
<sequence length="181" mass="19529">MDALIVGAAFFLPAFFANIAAMVVGRVAKEFGPPFNITVDKIVTLGKRELFGPNKTMLGSFAMVLAALAAGENLTALHENFGIGPKVFDPVWQHAVPVWLLLGTGACLGDLAGSLCKRALRIAAGKDLWVVDQIDWLLGAVVLLWFFDLLPAWNLVAWGSLVLVSARFVLEIPRKIIFPSA</sequence>
<name>A0A1G2PKG2_9BACT</name>
<evidence type="ECO:0000256" key="1">
    <source>
        <dbReference type="SAM" id="Phobius"/>
    </source>
</evidence>
<accession>A0A1G2PKG2</accession>
<feature type="transmembrane region" description="Helical" evidence="1">
    <location>
        <begin position="6"/>
        <end position="25"/>
    </location>
</feature>
<dbReference type="AlphaFoldDB" id="A0A1G2PKG2"/>
<feature type="transmembrane region" description="Helical" evidence="1">
    <location>
        <begin position="96"/>
        <end position="116"/>
    </location>
</feature>
<protein>
    <recommendedName>
        <fullName evidence="4">CDP-archaeol synthase</fullName>
    </recommendedName>
</protein>
<dbReference type="STRING" id="1802362.A2806_03875"/>